<dbReference type="InterPro" id="IPR004126">
    <property type="entry name" value="PLipase_A2_inh_N"/>
</dbReference>
<dbReference type="KEGG" id="pbi:107326682"/>
<dbReference type="AlphaFoldDB" id="A0A9F3W1W6"/>
<proteinExistence type="inferred from homology"/>
<dbReference type="OrthoDB" id="9007564at2759"/>
<dbReference type="CDD" id="cd23588">
    <property type="entry name" value="TFP_LU_ECD_PLIG"/>
    <property type="match status" value="1"/>
</dbReference>
<dbReference type="RefSeq" id="XP_015746671.1">
    <property type="nucleotide sequence ID" value="XM_015891185.2"/>
</dbReference>
<keyword evidence="3" id="KW-0964">Secreted</keyword>
<gene>
    <name evidence="9" type="primary">LOC107326682</name>
</gene>
<name>A0A9F3W1W6_PYTBI</name>
<accession>A0A9F3W1W6</accession>
<dbReference type="GeneID" id="107326682"/>
<comment type="subcellular location">
    <subcellularLocation>
        <location evidence="1">Secreted</location>
    </subcellularLocation>
</comment>
<dbReference type="Pfam" id="PF02988">
    <property type="entry name" value="PLA2_inh"/>
    <property type="match status" value="1"/>
</dbReference>
<sequence length="200" mass="22090">MQPLVGLFCFSWLLATGSCLECESCTAFNEDCTGKLELCSEDQDTCATIVTETIMGKRTSFGIVKSCYQSSKCLGSNTQYPFLKVNVNIECSSSQVGKMEIEGGEALADRKKSLFEKLLQVKDLMNKDSSAISENLRIMARESRAVTGEPMVVTGKPPVGTGKPPVDWKAPGYDWKAHDWKAPGYNYKTHNYPIGSNNYR</sequence>
<feature type="domain" description="Phospholipase A2 inhibitor N-terminal" evidence="7">
    <location>
        <begin position="21"/>
        <end position="73"/>
    </location>
</feature>
<keyword evidence="4" id="KW-0593">Phospholipase A2 inhibitor</keyword>
<dbReference type="GO" id="GO:0005576">
    <property type="term" value="C:extracellular region"/>
    <property type="evidence" value="ECO:0007669"/>
    <property type="project" value="UniProtKB-SubCell"/>
</dbReference>
<keyword evidence="5" id="KW-1015">Disulfide bond</keyword>
<evidence type="ECO:0000256" key="2">
    <source>
        <dbReference type="ARBA" id="ARBA00006570"/>
    </source>
</evidence>
<evidence type="ECO:0000256" key="6">
    <source>
        <dbReference type="SAM" id="SignalP"/>
    </source>
</evidence>
<organism evidence="8 9">
    <name type="scientific">Python bivittatus</name>
    <name type="common">Burmese python</name>
    <name type="synonym">Python molurus bivittatus</name>
    <dbReference type="NCBI Taxonomy" id="176946"/>
    <lineage>
        <taxon>Eukaryota</taxon>
        <taxon>Metazoa</taxon>
        <taxon>Chordata</taxon>
        <taxon>Craniata</taxon>
        <taxon>Vertebrata</taxon>
        <taxon>Euteleostomi</taxon>
        <taxon>Lepidosauria</taxon>
        <taxon>Squamata</taxon>
        <taxon>Bifurcata</taxon>
        <taxon>Unidentata</taxon>
        <taxon>Episquamata</taxon>
        <taxon>Toxicofera</taxon>
        <taxon>Serpentes</taxon>
        <taxon>Henophidia</taxon>
        <taxon>Pythonidae</taxon>
        <taxon>Python</taxon>
    </lineage>
</organism>
<feature type="chain" id="PRO_5039903611" evidence="6">
    <location>
        <begin position="20"/>
        <end position="200"/>
    </location>
</feature>
<dbReference type="InterPro" id="IPR045860">
    <property type="entry name" value="Snake_toxin-like_sf"/>
</dbReference>
<evidence type="ECO:0000256" key="4">
    <source>
        <dbReference type="ARBA" id="ARBA00023005"/>
    </source>
</evidence>
<keyword evidence="6" id="KW-0732">Signal</keyword>
<feature type="signal peptide" evidence="6">
    <location>
        <begin position="1"/>
        <end position="19"/>
    </location>
</feature>
<comment type="similarity">
    <text evidence="2">Belongs to the CNF-like-inhibitor family.</text>
</comment>
<keyword evidence="8" id="KW-1185">Reference proteome</keyword>
<protein>
    <submittedName>
        <fullName evidence="9">Uncharacterized protein LOC107326682</fullName>
    </submittedName>
</protein>
<dbReference type="Gene3D" id="2.10.60.10">
    <property type="entry name" value="CD59"/>
    <property type="match status" value="1"/>
</dbReference>
<reference evidence="9" key="1">
    <citation type="submission" date="2025-08" db="UniProtKB">
        <authorList>
            <consortium name="RefSeq"/>
        </authorList>
    </citation>
    <scope>IDENTIFICATION</scope>
    <source>
        <tissue evidence="9">Liver</tissue>
    </source>
</reference>
<evidence type="ECO:0000256" key="3">
    <source>
        <dbReference type="ARBA" id="ARBA00022525"/>
    </source>
</evidence>
<evidence type="ECO:0000256" key="5">
    <source>
        <dbReference type="ARBA" id="ARBA00023157"/>
    </source>
</evidence>
<dbReference type="GO" id="GO:0019834">
    <property type="term" value="F:phospholipase A2 inhibitor activity"/>
    <property type="evidence" value="ECO:0007669"/>
    <property type="project" value="UniProtKB-KW"/>
</dbReference>
<evidence type="ECO:0000313" key="9">
    <source>
        <dbReference type="RefSeq" id="XP_015746671.1"/>
    </source>
</evidence>
<evidence type="ECO:0000259" key="7">
    <source>
        <dbReference type="Pfam" id="PF02988"/>
    </source>
</evidence>
<evidence type="ECO:0000256" key="1">
    <source>
        <dbReference type="ARBA" id="ARBA00004613"/>
    </source>
</evidence>
<dbReference type="Proteomes" id="UP000695026">
    <property type="component" value="Unplaced"/>
</dbReference>
<evidence type="ECO:0000313" key="8">
    <source>
        <dbReference type="Proteomes" id="UP000695026"/>
    </source>
</evidence>
<dbReference type="SUPFAM" id="SSF57302">
    <property type="entry name" value="Snake toxin-like"/>
    <property type="match status" value="1"/>
</dbReference>